<dbReference type="Proteomes" id="UP001476798">
    <property type="component" value="Unassembled WGS sequence"/>
</dbReference>
<dbReference type="SUPFAM" id="SSF50242">
    <property type="entry name" value="TIMP-like"/>
    <property type="match status" value="1"/>
</dbReference>
<name>A0ABV0N4V9_9TELE</name>
<feature type="non-terminal residue" evidence="1">
    <location>
        <position position="1"/>
    </location>
</feature>
<evidence type="ECO:0000313" key="2">
    <source>
        <dbReference type="Proteomes" id="UP001476798"/>
    </source>
</evidence>
<accession>A0ABV0N4V9</accession>
<protein>
    <submittedName>
        <fullName evidence="1">Uncharacterized protein</fullName>
    </submittedName>
</protein>
<reference evidence="1 2" key="1">
    <citation type="submission" date="2021-06" db="EMBL/GenBank/DDBJ databases">
        <authorList>
            <person name="Palmer J.M."/>
        </authorList>
    </citation>
    <scope>NUCLEOTIDE SEQUENCE [LARGE SCALE GENOMIC DNA]</scope>
    <source>
        <strain evidence="1 2">GA_2019</strain>
        <tissue evidence="1">Muscle</tissue>
    </source>
</reference>
<gene>
    <name evidence="1" type="ORF">GOODEAATRI_028039</name>
</gene>
<organism evidence="1 2">
    <name type="scientific">Goodea atripinnis</name>
    <dbReference type="NCBI Taxonomy" id="208336"/>
    <lineage>
        <taxon>Eukaryota</taxon>
        <taxon>Metazoa</taxon>
        <taxon>Chordata</taxon>
        <taxon>Craniata</taxon>
        <taxon>Vertebrata</taxon>
        <taxon>Euteleostomi</taxon>
        <taxon>Actinopterygii</taxon>
        <taxon>Neopterygii</taxon>
        <taxon>Teleostei</taxon>
        <taxon>Neoteleostei</taxon>
        <taxon>Acanthomorphata</taxon>
        <taxon>Ovalentaria</taxon>
        <taxon>Atherinomorphae</taxon>
        <taxon>Cyprinodontiformes</taxon>
        <taxon>Goodeidae</taxon>
        <taxon>Goodea</taxon>
    </lineage>
</organism>
<keyword evidence="2" id="KW-1185">Reference proteome</keyword>
<dbReference type="EMBL" id="JAHRIO010023782">
    <property type="protein sequence ID" value="MEQ2166434.1"/>
    <property type="molecule type" value="Genomic_DNA"/>
</dbReference>
<comment type="caution">
    <text evidence="1">The sequence shown here is derived from an EMBL/GenBank/DDBJ whole genome shotgun (WGS) entry which is preliminary data.</text>
</comment>
<proteinExistence type="predicted"/>
<dbReference type="InterPro" id="IPR008993">
    <property type="entry name" value="TIMP-like_OB-fold"/>
</dbReference>
<evidence type="ECO:0000313" key="1">
    <source>
        <dbReference type="EMBL" id="MEQ2166434.1"/>
    </source>
</evidence>
<sequence>LELYSLDGNSSEPVRIFSPHELFSALHYSGTRHTCKLFDYVTNRCLCLFPAEKCKCKEQTLTNSKLFCTMNYAYGSHAEVEAEVQKVLSHNTKLKIQRGWVTLYPESWTTRGCTCPILNPGQTRSDKMKPIN</sequence>